<accession>A0A9D2M0U5</accession>
<name>A0A9D2M0U5_9FIRM</name>
<evidence type="ECO:0000313" key="4">
    <source>
        <dbReference type="Proteomes" id="UP000824209"/>
    </source>
</evidence>
<feature type="transmembrane region" description="Helical" evidence="1">
    <location>
        <begin position="168"/>
        <end position="190"/>
    </location>
</feature>
<dbReference type="AlphaFoldDB" id="A0A9D2M0U5"/>
<dbReference type="Proteomes" id="UP000824209">
    <property type="component" value="Unassembled WGS sequence"/>
</dbReference>
<feature type="transmembrane region" description="Helical" evidence="1">
    <location>
        <begin position="7"/>
        <end position="26"/>
    </location>
</feature>
<feature type="domain" description="Heparan-alpha-glucosaminide N-acetyltransferase catalytic" evidence="2">
    <location>
        <begin position="1"/>
        <end position="219"/>
    </location>
</feature>
<reference evidence="3" key="1">
    <citation type="journal article" date="2021" name="PeerJ">
        <title>Extensive microbial diversity within the chicken gut microbiome revealed by metagenomics and culture.</title>
        <authorList>
            <person name="Gilroy R."/>
            <person name="Ravi A."/>
            <person name="Getino M."/>
            <person name="Pursley I."/>
            <person name="Horton D.L."/>
            <person name="Alikhan N.F."/>
            <person name="Baker D."/>
            <person name="Gharbi K."/>
            <person name="Hall N."/>
            <person name="Watson M."/>
            <person name="Adriaenssens E.M."/>
            <person name="Foster-Nyarko E."/>
            <person name="Jarju S."/>
            <person name="Secka A."/>
            <person name="Antonio M."/>
            <person name="Oren A."/>
            <person name="Chaudhuri R.R."/>
            <person name="La Ragione R."/>
            <person name="Hildebrand F."/>
            <person name="Pallen M.J."/>
        </authorList>
    </citation>
    <scope>NUCLEOTIDE SEQUENCE</scope>
    <source>
        <strain evidence="3">ChiBcec8-14828</strain>
    </source>
</reference>
<dbReference type="InterPro" id="IPR012429">
    <property type="entry name" value="HGSNAT_cat"/>
</dbReference>
<evidence type="ECO:0000313" key="3">
    <source>
        <dbReference type="EMBL" id="HJB39112.1"/>
    </source>
</evidence>
<feature type="transmembrane region" description="Helical" evidence="1">
    <location>
        <begin position="119"/>
        <end position="148"/>
    </location>
</feature>
<feature type="transmembrane region" description="Helical" evidence="1">
    <location>
        <begin position="89"/>
        <end position="107"/>
    </location>
</feature>
<comment type="caution">
    <text evidence="3">The sequence shown here is derived from an EMBL/GenBank/DDBJ whole genome shotgun (WGS) entry which is preliminary data.</text>
</comment>
<keyword evidence="1" id="KW-0472">Membrane</keyword>
<feature type="non-terminal residue" evidence="3">
    <location>
        <position position="219"/>
    </location>
</feature>
<gene>
    <name evidence="3" type="ORF">H9943_01795</name>
</gene>
<dbReference type="Pfam" id="PF07786">
    <property type="entry name" value="HGSNAT_cat"/>
    <property type="match status" value="1"/>
</dbReference>
<evidence type="ECO:0000259" key="2">
    <source>
        <dbReference type="Pfam" id="PF07786"/>
    </source>
</evidence>
<feature type="transmembrane region" description="Helical" evidence="1">
    <location>
        <begin position="38"/>
        <end position="59"/>
    </location>
</feature>
<dbReference type="EMBL" id="DWYA01000019">
    <property type="protein sequence ID" value="HJB39112.1"/>
    <property type="molecule type" value="Genomic_DNA"/>
</dbReference>
<keyword evidence="1" id="KW-1133">Transmembrane helix</keyword>
<keyword evidence="1" id="KW-0812">Transmembrane</keyword>
<sequence>MDILRGLALVEMIVYHGLYDWVYVFGRRADFMGTKSAYWWQQSICWLFILLSGAALNYGRRPLRRGAQVLLCGLLLTIVTVTVMPSEQIWFGVLHFLGCAGMLCGLLRDWLKRVPSTFGAIGSFLCFAFLKSVPSHAVGFFDIAWLRLSAEWYTTQWLFPLGFPGPGFVSADYFPVIPWLFLYLAGFYFWRMMMEASFYPKILALPSLPLWSWLGQHSL</sequence>
<protein>
    <submittedName>
        <fullName evidence="3">DUF1624 domain-containing protein</fullName>
    </submittedName>
</protein>
<reference evidence="3" key="2">
    <citation type="submission" date="2021-04" db="EMBL/GenBank/DDBJ databases">
        <authorList>
            <person name="Gilroy R."/>
        </authorList>
    </citation>
    <scope>NUCLEOTIDE SEQUENCE</scope>
    <source>
        <strain evidence="3">ChiBcec8-14828</strain>
    </source>
</reference>
<organism evidence="3 4">
    <name type="scientific">Candidatus Ruthenibacterium avium</name>
    <dbReference type="NCBI Taxonomy" id="2838751"/>
    <lineage>
        <taxon>Bacteria</taxon>
        <taxon>Bacillati</taxon>
        <taxon>Bacillota</taxon>
        <taxon>Clostridia</taxon>
        <taxon>Eubacteriales</taxon>
        <taxon>Oscillospiraceae</taxon>
        <taxon>Ruthenibacterium</taxon>
    </lineage>
</organism>
<evidence type="ECO:0000256" key="1">
    <source>
        <dbReference type="SAM" id="Phobius"/>
    </source>
</evidence>
<proteinExistence type="predicted"/>
<feature type="transmembrane region" description="Helical" evidence="1">
    <location>
        <begin position="66"/>
        <end position="83"/>
    </location>
</feature>